<evidence type="ECO:0000259" key="1">
    <source>
        <dbReference type="Pfam" id="PF00009"/>
    </source>
</evidence>
<dbReference type="GO" id="GO:0003924">
    <property type="term" value="F:GTPase activity"/>
    <property type="evidence" value="ECO:0007669"/>
    <property type="project" value="InterPro"/>
</dbReference>
<feature type="domain" description="Tr-type G" evidence="1">
    <location>
        <begin position="49"/>
        <end position="169"/>
    </location>
</feature>
<proteinExistence type="predicted"/>
<accession>Q0W5U8</accession>
<dbReference type="Gene3D" id="3.40.50.300">
    <property type="entry name" value="P-loop containing nucleotide triphosphate hydrolases"/>
    <property type="match status" value="1"/>
</dbReference>
<sequence length="174" mass="18860">MFEHHATRVSVRDRENRVKVVAFGSYHSGKTSLIRSIDPLTRTTEAYNPEGGTTVALDFGIREHRGYKIFIYGTPGQDRFGVARAVVSFGLHAGIVVVDSVRGMTSFEKKILAELTEHNVPCVVLASKIDLPGASVDRVRRDSGNACVLPFSAATGQGVDELLDRLADIASTMA</sequence>
<dbReference type="KEGG" id="rci:RCIX894"/>
<dbReference type="PRINTS" id="PR00449">
    <property type="entry name" value="RASTRNSFRMNG"/>
</dbReference>
<evidence type="ECO:0000313" key="2">
    <source>
        <dbReference type="EMBL" id="CAJ36245.1"/>
    </source>
</evidence>
<dbReference type="PANTHER" id="PTHR42708">
    <property type="entry name" value="ATP/GTP-BINDING PROTEIN-RELATED"/>
    <property type="match status" value="1"/>
</dbReference>
<reference evidence="2 3" key="1">
    <citation type="journal article" date="2006" name="Science">
        <title>Genome of rice cluster I archaea -- the key methane producers in the rice rhizosphere.</title>
        <authorList>
            <person name="Erkel C."/>
            <person name="Kube M."/>
            <person name="Reinhardt R."/>
            <person name="Liesack W."/>
        </authorList>
    </citation>
    <scope>NUCLEOTIDE SEQUENCE [LARGE SCALE GENOMIC DNA]</scope>
    <source>
        <strain evidence="3">DSM 22066 / NBRC 105507 / MRE50</strain>
    </source>
</reference>
<dbReference type="EMBL" id="AM114193">
    <property type="protein sequence ID" value="CAJ36245.1"/>
    <property type="molecule type" value="Genomic_DNA"/>
</dbReference>
<dbReference type="GeneID" id="5142818"/>
<evidence type="ECO:0000313" key="3">
    <source>
        <dbReference type="Proteomes" id="UP000000663"/>
    </source>
</evidence>
<dbReference type="STRING" id="351160.RCIX894"/>
<dbReference type="SUPFAM" id="SSF52540">
    <property type="entry name" value="P-loop containing nucleoside triphosphate hydrolases"/>
    <property type="match status" value="1"/>
</dbReference>
<gene>
    <name evidence="2" type="ORF">RCIX894</name>
</gene>
<dbReference type="PANTHER" id="PTHR42708:SF1">
    <property type="entry name" value="GLIDING MOTILITY PROTEIN MGLA"/>
    <property type="match status" value="1"/>
</dbReference>
<dbReference type="AlphaFoldDB" id="Q0W5U8"/>
<organism evidence="2 3">
    <name type="scientific">Methanocella arvoryzae (strain DSM 22066 / NBRC 105507 / MRE50)</name>
    <dbReference type="NCBI Taxonomy" id="351160"/>
    <lineage>
        <taxon>Archaea</taxon>
        <taxon>Methanobacteriati</taxon>
        <taxon>Methanobacteriota</taxon>
        <taxon>Stenosarchaea group</taxon>
        <taxon>Methanomicrobia</taxon>
        <taxon>Methanocellales</taxon>
        <taxon>Methanocellaceae</taxon>
        <taxon>Methanocella</taxon>
    </lineage>
</organism>
<dbReference type="InterPro" id="IPR000795">
    <property type="entry name" value="T_Tr_GTP-bd_dom"/>
</dbReference>
<dbReference type="Pfam" id="PF00009">
    <property type="entry name" value="GTP_EFTU"/>
    <property type="match status" value="1"/>
</dbReference>
<dbReference type="InterPro" id="IPR027417">
    <property type="entry name" value="P-loop_NTPase"/>
</dbReference>
<dbReference type="CDD" id="cd00882">
    <property type="entry name" value="Ras_like_GTPase"/>
    <property type="match status" value="1"/>
</dbReference>
<dbReference type="InterPro" id="IPR005225">
    <property type="entry name" value="Small_GTP-bd"/>
</dbReference>
<dbReference type="InterPro" id="IPR052705">
    <property type="entry name" value="Gliding_Motility_GTPase"/>
</dbReference>
<name>Q0W5U8_METAR</name>
<dbReference type="eggNOG" id="arCOG00362">
    <property type="taxonomic scope" value="Archaea"/>
</dbReference>
<keyword evidence="3" id="KW-1185">Reference proteome</keyword>
<dbReference type="Proteomes" id="UP000000663">
    <property type="component" value="Chromosome"/>
</dbReference>
<dbReference type="OrthoDB" id="49590at2157"/>
<protein>
    <submittedName>
        <fullName evidence="2">GTP-binding protein (Ras GTPase family)</fullName>
    </submittedName>
</protein>
<dbReference type="RefSeq" id="WP_012036273.1">
    <property type="nucleotide sequence ID" value="NC_009464.1"/>
</dbReference>
<dbReference type="GO" id="GO:0005525">
    <property type="term" value="F:GTP binding"/>
    <property type="evidence" value="ECO:0007669"/>
    <property type="project" value="InterPro"/>
</dbReference>
<dbReference type="NCBIfam" id="TIGR00231">
    <property type="entry name" value="small_GTP"/>
    <property type="match status" value="1"/>
</dbReference>